<proteinExistence type="predicted"/>
<name>A0A9D1JYR8_9FIRM</name>
<reference evidence="1" key="1">
    <citation type="submission" date="2020-10" db="EMBL/GenBank/DDBJ databases">
        <authorList>
            <person name="Gilroy R."/>
        </authorList>
    </citation>
    <scope>NUCLEOTIDE SEQUENCE</scope>
    <source>
        <strain evidence="1">CHK199-13235</strain>
    </source>
</reference>
<comment type="caution">
    <text evidence="1">The sequence shown here is derived from an EMBL/GenBank/DDBJ whole genome shotgun (WGS) entry which is preliminary data.</text>
</comment>
<protein>
    <submittedName>
        <fullName evidence="1">Uncharacterized protein</fullName>
    </submittedName>
</protein>
<dbReference type="EMBL" id="DVJP01000016">
    <property type="protein sequence ID" value="HIS75500.1"/>
    <property type="molecule type" value="Genomic_DNA"/>
</dbReference>
<evidence type="ECO:0000313" key="1">
    <source>
        <dbReference type="EMBL" id="HIS75500.1"/>
    </source>
</evidence>
<dbReference type="AlphaFoldDB" id="A0A9D1JYR8"/>
<evidence type="ECO:0000313" key="2">
    <source>
        <dbReference type="Proteomes" id="UP000824002"/>
    </source>
</evidence>
<accession>A0A9D1JYR8</accession>
<organism evidence="1 2">
    <name type="scientific">Candidatus Merdivicinus excrementipullorum</name>
    <dbReference type="NCBI Taxonomy" id="2840867"/>
    <lineage>
        <taxon>Bacteria</taxon>
        <taxon>Bacillati</taxon>
        <taxon>Bacillota</taxon>
        <taxon>Clostridia</taxon>
        <taxon>Eubacteriales</taxon>
        <taxon>Oscillospiraceae</taxon>
        <taxon>Oscillospiraceae incertae sedis</taxon>
        <taxon>Candidatus Merdivicinus</taxon>
    </lineage>
</organism>
<gene>
    <name evidence="1" type="ORF">IAB51_01695</name>
</gene>
<dbReference type="Proteomes" id="UP000824002">
    <property type="component" value="Unassembled WGS sequence"/>
</dbReference>
<sequence length="443" mass="49808">MLRFIRKYKGTLSVCAAALVVAGAYLAAWLPVFGEGFQIRVEEEQGSRAALGEFALTGSVTDGRSETVFTLDQTGLSQKSRAIPPKIAEEAPKFFSKRACFLPGEVTEEELSASPTEQENGYQLTRQVRSLDTQLVWEVQNNRFHYDTSDDRQVRVNTGLTYPESVCLTKSTVSLFDPAPSDEEIREFLEYNYYSPEEVLRDAVFGVFSPFLESVAEAGGVTYFVPTVSKKWEGTRYIYRVDRSEKWADTAFLDASEPIGQATPVIEVRRGKDLNIWGLYATLDGTLVLVGEYQGAPIFQMYNPETGEITGEVTAERLDLYDATTFRFFPQENGFCAGFADEDTETSTLVSIQNDGGWRKMQPVRQAPFYLEHAMSEGENLAAIGRKDRIVRTRNAVFGAVWDRAGLAYQVHLSTPIRQDENYEGGEHRYLEGFQVERRGSRD</sequence>
<reference evidence="1" key="2">
    <citation type="journal article" date="2021" name="PeerJ">
        <title>Extensive microbial diversity within the chicken gut microbiome revealed by metagenomics and culture.</title>
        <authorList>
            <person name="Gilroy R."/>
            <person name="Ravi A."/>
            <person name="Getino M."/>
            <person name="Pursley I."/>
            <person name="Horton D.L."/>
            <person name="Alikhan N.F."/>
            <person name="Baker D."/>
            <person name="Gharbi K."/>
            <person name="Hall N."/>
            <person name="Watson M."/>
            <person name="Adriaenssens E.M."/>
            <person name="Foster-Nyarko E."/>
            <person name="Jarju S."/>
            <person name="Secka A."/>
            <person name="Antonio M."/>
            <person name="Oren A."/>
            <person name="Chaudhuri R.R."/>
            <person name="La Ragione R."/>
            <person name="Hildebrand F."/>
            <person name="Pallen M.J."/>
        </authorList>
    </citation>
    <scope>NUCLEOTIDE SEQUENCE</scope>
    <source>
        <strain evidence="1">CHK199-13235</strain>
    </source>
</reference>